<dbReference type="InterPro" id="IPR006158">
    <property type="entry name" value="Cobalamin-bd"/>
</dbReference>
<dbReference type="CDD" id="cd02071">
    <property type="entry name" value="MM_CoA_mut_B12_BD"/>
    <property type="match status" value="1"/>
</dbReference>
<evidence type="ECO:0000256" key="2">
    <source>
        <dbReference type="ARBA" id="ARBA00009308"/>
    </source>
</evidence>
<keyword evidence="3" id="KW-0846">Cobalamin</keyword>
<feature type="domain" description="B12-binding" evidence="7">
    <location>
        <begin position="4"/>
        <end position="135"/>
    </location>
</feature>
<comment type="similarity">
    <text evidence="2">Belongs to the methylmalonyl-CoA epimerase family.</text>
</comment>
<feature type="domain" description="VOC" evidence="8">
    <location>
        <begin position="142"/>
        <end position="270"/>
    </location>
</feature>
<dbReference type="NCBIfam" id="TIGR00640">
    <property type="entry name" value="acid_CoA_mut_C"/>
    <property type="match status" value="1"/>
</dbReference>
<dbReference type="NCBIfam" id="TIGR03081">
    <property type="entry name" value="metmalonyl_epim"/>
    <property type="match status" value="1"/>
</dbReference>
<dbReference type="CDD" id="cd07249">
    <property type="entry name" value="MMCE"/>
    <property type="match status" value="1"/>
</dbReference>
<dbReference type="Pfam" id="PF02310">
    <property type="entry name" value="B12-binding"/>
    <property type="match status" value="1"/>
</dbReference>
<dbReference type="Gene3D" id="3.10.180.10">
    <property type="entry name" value="2,3-Dihydroxybiphenyl 1,2-Dioxygenase, domain 1"/>
    <property type="match status" value="1"/>
</dbReference>
<keyword evidence="5 9" id="KW-0413">Isomerase</keyword>
<dbReference type="KEGG" id="bcop:JD108_12985"/>
<proteinExistence type="inferred from homology"/>
<dbReference type="EMBL" id="CP073708">
    <property type="protein sequence ID" value="QUO39935.1"/>
    <property type="molecule type" value="Genomic_DNA"/>
</dbReference>
<evidence type="ECO:0000256" key="6">
    <source>
        <dbReference type="ARBA" id="ARBA00023285"/>
    </source>
</evidence>
<dbReference type="PANTHER" id="PTHR43048:SF3">
    <property type="entry name" value="METHYLMALONYL-COA EPIMERASE, MITOCHONDRIAL"/>
    <property type="match status" value="1"/>
</dbReference>
<dbReference type="InterPro" id="IPR051785">
    <property type="entry name" value="MMCE/EMCE_epimerase"/>
</dbReference>
<dbReference type="GO" id="GO:0046491">
    <property type="term" value="P:L-methylmalonyl-CoA metabolic process"/>
    <property type="evidence" value="ECO:0007669"/>
    <property type="project" value="TreeGrafter"/>
</dbReference>
<evidence type="ECO:0000313" key="10">
    <source>
        <dbReference type="EMBL" id="QUO39935.1"/>
    </source>
</evidence>
<dbReference type="EC" id="5.1.99.1" evidence="9"/>
<dbReference type="InterPro" id="IPR017515">
    <property type="entry name" value="MeMalonyl-CoA_epimerase"/>
</dbReference>
<evidence type="ECO:0000256" key="5">
    <source>
        <dbReference type="ARBA" id="ARBA00023235"/>
    </source>
</evidence>
<dbReference type="SUPFAM" id="SSF52242">
    <property type="entry name" value="Cobalamin (vitamin B12)-binding domain"/>
    <property type="match status" value="1"/>
</dbReference>
<dbReference type="InterPro" id="IPR029068">
    <property type="entry name" value="Glyas_Bleomycin-R_OHBP_Dase"/>
</dbReference>
<keyword evidence="4" id="KW-0479">Metal-binding</keyword>
<keyword evidence="12" id="KW-1185">Reference proteome</keyword>
<evidence type="ECO:0000313" key="11">
    <source>
        <dbReference type="Proteomes" id="UP000595847"/>
    </source>
</evidence>
<evidence type="ECO:0000256" key="1">
    <source>
        <dbReference type="ARBA" id="ARBA00001922"/>
    </source>
</evidence>
<protein>
    <submittedName>
        <fullName evidence="9">Methylmalonyl-CoA epimerase</fullName>
        <ecNumber evidence="9">5.1.99.1</ecNumber>
    </submittedName>
</protein>
<dbReference type="InterPro" id="IPR006159">
    <property type="entry name" value="Acid_CoA_mut_C"/>
</dbReference>
<evidence type="ECO:0000259" key="8">
    <source>
        <dbReference type="PROSITE" id="PS51819"/>
    </source>
</evidence>
<dbReference type="GO" id="GO:0046872">
    <property type="term" value="F:metal ion binding"/>
    <property type="evidence" value="ECO:0007669"/>
    <property type="project" value="UniProtKB-KW"/>
</dbReference>
<reference evidence="10" key="2">
    <citation type="submission" date="2021-04" db="EMBL/GenBank/DDBJ databases">
        <title>Brevibacillus composti FJAT-54423, complete genome.</title>
        <authorList>
            <person name="Tang R."/>
        </authorList>
    </citation>
    <scope>NUCLEOTIDE SEQUENCE</scope>
    <source>
        <strain evidence="10">FJAT-54424</strain>
    </source>
</reference>
<evidence type="ECO:0000313" key="9">
    <source>
        <dbReference type="EMBL" id="QQE72857.1"/>
    </source>
</evidence>
<name>A0A7T5JM92_9BACL</name>
<dbReference type="PROSITE" id="PS51332">
    <property type="entry name" value="B12_BINDING"/>
    <property type="match status" value="1"/>
</dbReference>
<dbReference type="InterPro" id="IPR036724">
    <property type="entry name" value="Cobalamin-bd_sf"/>
</dbReference>
<dbReference type="GO" id="GO:0031419">
    <property type="term" value="F:cobalamin binding"/>
    <property type="evidence" value="ECO:0007669"/>
    <property type="project" value="UniProtKB-KW"/>
</dbReference>
<dbReference type="Proteomes" id="UP000595847">
    <property type="component" value="Chromosome"/>
</dbReference>
<dbReference type="AlphaFoldDB" id="A0A7T5JM92"/>
<evidence type="ECO:0000259" key="7">
    <source>
        <dbReference type="PROSITE" id="PS51332"/>
    </source>
</evidence>
<dbReference type="InterPro" id="IPR018146">
    <property type="entry name" value="Glyoxalase_1_CS"/>
</dbReference>
<dbReference type="Proteomes" id="UP000677234">
    <property type="component" value="Chromosome"/>
</dbReference>
<evidence type="ECO:0000256" key="3">
    <source>
        <dbReference type="ARBA" id="ARBA00022628"/>
    </source>
</evidence>
<organism evidence="9 11">
    <name type="scientific">Brevibacillus composti</name>
    <dbReference type="NCBI Taxonomy" id="2796470"/>
    <lineage>
        <taxon>Bacteria</taxon>
        <taxon>Bacillati</taxon>
        <taxon>Bacillota</taxon>
        <taxon>Bacilli</taxon>
        <taxon>Bacillales</taxon>
        <taxon>Paenibacillaceae</taxon>
        <taxon>Brevibacillus</taxon>
    </lineage>
</organism>
<evidence type="ECO:0000256" key="4">
    <source>
        <dbReference type="ARBA" id="ARBA00022723"/>
    </source>
</evidence>
<dbReference type="SUPFAM" id="SSF54593">
    <property type="entry name" value="Glyoxalase/Bleomycin resistance protein/Dihydroxybiphenyl dioxygenase"/>
    <property type="match status" value="1"/>
</dbReference>
<dbReference type="PANTHER" id="PTHR43048">
    <property type="entry name" value="METHYLMALONYL-COA EPIMERASE"/>
    <property type="match status" value="1"/>
</dbReference>
<comment type="cofactor">
    <cofactor evidence="1">
        <name>adenosylcob(III)alamin</name>
        <dbReference type="ChEBI" id="CHEBI:18408"/>
    </cofactor>
</comment>
<accession>A0A7T5JM92</accession>
<dbReference type="Pfam" id="PF13669">
    <property type="entry name" value="Glyoxalase_4"/>
    <property type="match status" value="1"/>
</dbReference>
<reference evidence="9 11" key="1">
    <citation type="submission" date="2020-12" db="EMBL/GenBank/DDBJ databases">
        <title>strain FJAT-54423T represents a novel species of the genus Brevibacillus.</title>
        <authorList>
            <person name="Tang R."/>
        </authorList>
    </citation>
    <scope>NUCLEOTIDE SEQUENCE [LARGE SCALE GENOMIC DNA]</scope>
    <source>
        <strain evidence="9 11">FJAT-54423</strain>
    </source>
</reference>
<dbReference type="EMBL" id="CP066308">
    <property type="protein sequence ID" value="QQE72857.1"/>
    <property type="molecule type" value="Genomic_DNA"/>
</dbReference>
<dbReference type="Gene3D" id="3.40.50.280">
    <property type="entry name" value="Cobalamin-binding domain"/>
    <property type="match status" value="1"/>
</dbReference>
<dbReference type="PROSITE" id="PS51819">
    <property type="entry name" value="VOC"/>
    <property type="match status" value="1"/>
</dbReference>
<dbReference type="GO" id="GO:0004493">
    <property type="term" value="F:methylmalonyl-CoA epimerase activity"/>
    <property type="evidence" value="ECO:0007669"/>
    <property type="project" value="UniProtKB-EC"/>
</dbReference>
<sequence>MEQRIRVLVAKPGLDGHDRGALVVAQALRDEGMEVVYTGLRQTPAQIAAAAIQEDVDCIGLSCLSGAHNELFPEVVRLLREQGADDILIVGGGVIPQEDIPFLKEQGIAEVFTPGTPTRVTADYIRAHVKRKRMTLQTAPSKIAHIGIAVKSLEAALPFYTQQLGLPLIGTEEVESEQVRIAFLQIGESRIELLEPASADSPIAKFIEKRGEGIHHIAFDVDHIEDRLQQLKENGIPLIHETPKPGAHGASIAFLHPKAAGGVLFELCQYPQAEGSKEESGHE</sequence>
<keyword evidence="6" id="KW-0170">Cobalt</keyword>
<dbReference type="PROSITE" id="PS00934">
    <property type="entry name" value="GLYOXALASE_I_1"/>
    <property type="match status" value="1"/>
</dbReference>
<dbReference type="RefSeq" id="WP_198826490.1">
    <property type="nucleotide sequence ID" value="NZ_CP066308.1"/>
</dbReference>
<gene>
    <name evidence="9" type="primary">mce</name>
    <name evidence="9" type="ORF">JD108_12985</name>
    <name evidence="10" type="ORF">KDJ56_12930</name>
</gene>
<evidence type="ECO:0000313" key="12">
    <source>
        <dbReference type="Proteomes" id="UP000677234"/>
    </source>
</evidence>
<dbReference type="InterPro" id="IPR037523">
    <property type="entry name" value="VOC_core"/>
</dbReference>
<dbReference type="GO" id="GO:0004462">
    <property type="term" value="F:lactoylglutathione lyase activity"/>
    <property type="evidence" value="ECO:0007669"/>
    <property type="project" value="InterPro"/>
</dbReference>